<feature type="domain" description="Ionotropic glutamate receptor C-terminal" evidence="9">
    <location>
        <begin position="1"/>
        <end position="214"/>
    </location>
</feature>
<reference evidence="10 11" key="1">
    <citation type="submission" date="2019-05" db="EMBL/GenBank/DDBJ databases">
        <title>Another draft genome of Portunus trituberculatus and its Hox gene families provides insights of decapod evolution.</title>
        <authorList>
            <person name="Jeong J.-H."/>
            <person name="Song I."/>
            <person name="Kim S."/>
            <person name="Choi T."/>
            <person name="Kim D."/>
            <person name="Ryu S."/>
            <person name="Kim W."/>
        </authorList>
    </citation>
    <scope>NUCLEOTIDE SEQUENCE [LARGE SCALE GENOMIC DNA]</scope>
    <source>
        <tissue evidence="10">Muscle</tissue>
    </source>
</reference>
<dbReference type="GO" id="GO:0005886">
    <property type="term" value="C:plasma membrane"/>
    <property type="evidence" value="ECO:0007669"/>
    <property type="project" value="UniProtKB-SubCell"/>
</dbReference>
<evidence type="ECO:0000256" key="8">
    <source>
        <dbReference type="ARBA" id="ARBA00023180"/>
    </source>
</evidence>
<evidence type="ECO:0000259" key="9">
    <source>
        <dbReference type="Pfam" id="PF00060"/>
    </source>
</evidence>
<gene>
    <name evidence="10" type="ORF">E2C01_047876</name>
</gene>
<accession>A0A5B7G276</accession>
<evidence type="ECO:0000313" key="11">
    <source>
        <dbReference type="Proteomes" id="UP000324222"/>
    </source>
</evidence>
<evidence type="ECO:0000256" key="4">
    <source>
        <dbReference type="ARBA" id="ARBA00022692"/>
    </source>
</evidence>
<keyword evidence="5" id="KW-1133">Transmembrane helix</keyword>
<name>A0A5B7G276_PORTR</name>
<proteinExistence type="inferred from homology"/>
<dbReference type="Proteomes" id="UP000324222">
    <property type="component" value="Unassembled WGS sequence"/>
</dbReference>
<sequence length="223" mass="24891">MRVTAAVWIFMTLIISVVYRSNLKAMLISPKLRLPFDNVEEFLETDIPVLVLKGSMMDRLSLALHLYVFQAAPPGSALYRLRQQAIEPHHDTLRGTFDCAEGLYTVVSSGLGAENAINFVYSVTKSCPMYCVKKPIFSGLSMSMGYTKGFVYRAQIDNILQQLRDTGILAHLYNQALSNFTKCTRYVKLSDTGDSRRALDLGDFYGVFTVFVGGEAGRGWGRC</sequence>
<evidence type="ECO:0000256" key="6">
    <source>
        <dbReference type="ARBA" id="ARBA00023136"/>
    </source>
</evidence>
<dbReference type="InterPro" id="IPR001320">
    <property type="entry name" value="Iontro_rcpt_C"/>
</dbReference>
<keyword evidence="6" id="KW-0472">Membrane</keyword>
<evidence type="ECO:0000256" key="7">
    <source>
        <dbReference type="ARBA" id="ARBA00023170"/>
    </source>
</evidence>
<evidence type="ECO:0000256" key="5">
    <source>
        <dbReference type="ARBA" id="ARBA00022989"/>
    </source>
</evidence>
<keyword evidence="8" id="KW-0325">Glycoprotein</keyword>
<evidence type="ECO:0000256" key="2">
    <source>
        <dbReference type="ARBA" id="ARBA00008685"/>
    </source>
</evidence>
<keyword evidence="3" id="KW-1003">Cell membrane</keyword>
<dbReference type="Pfam" id="PF00060">
    <property type="entry name" value="Lig_chan"/>
    <property type="match status" value="1"/>
</dbReference>
<dbReference type="EMBL" id="VSRR010012021">
    <property type="protein sequence ID" value="MPC53971.1"/>
    <property type="molecule type" value="Genomic_DNA"/>
</dbReference>
<dbReference type="GO" id="GO:0015276">
    <property type="term" value="F:ligand-gated monoatomic ion channel activity"/>
    <property type="evidence" value="ECO:0007669"/>
    <property type="project" value="InterPro"/>
</dbReference>
<dbReference type="InterPro" id="IPR052192">
    <property type="entry name" value="Insect_Ionotropic_Sensory_Rcpt"/>
</dbReference>
<protein>
    <recommendedName>
        <fullName evidence="9">Ionotropic glutamate receptor C-terminal domain-containing protein</fullName>
    </recommendedName>
</protein>
<keyword evidence="11" id="KW-1185">Reference proteome</keyword>
<dbReference type="GO" id="GO:0050906">
    <property type="term" value="P:detection of stimulus involved in sensory perception"/>
    <property type="evidence" value="ECO:0007669"/>
    <property type="project" value="UniProtKB-ARBA"/>
</dbReference>
<keyword evidence="4" id="KW-0812">Transmembrane</keyword>
<organism evidence="10 11">
    <name type="scientific">Portunus trituberculatus</name>
    <name type="common">Swimming crab</name>
    <name type="synonym">Neptunus trituberculatus</name>
    <dbReference type="NCBI Taxonomy" id="210409"/>
    <lineage>
        <taxon>Eukaryota</taxon>
        <taxon>Metazoa</taxon>
        <taxon>Ecdysozoa</taxon>
        <taxon>Arthropoda</taxon>
        <taxon>Crustacea</taxon>
        <taxon>Multicrustacea</taxon>
        <taxon>Malacostraca</taxon>
        <taxon>Eumalacostraca</taxon>
        <taxon>Eucarida</taxon>
        <taxon>Decapoda</taxon>
        <taxon>Pleocyemata</taxon>
        <taxon>Brachyura</taxon>
        <taxon>Eubrachyura</taxon>
        <taxon>Portunoidea</taxon>
        <taxon>Portunidae</taxon>
        <taxon>Portuninae</taxon>
        <taxon>Portunus</taxon>
    </lineage>
</organism>
<dbReference type="AlphaFoldDB" id="A0A5B7G276"/>
<dbReference type="Gene3D" id="1.10.287.70">
    <property type="match status" value="1"/>
</dbReference>
<dbReference type="PANTHER" id="PTHR42643:SF24">
    <property type="entry name" value="IONOTROPIC RECEPTOR 60A"/>
    <property type="match status" value="1"/>
</dbReference>
<comment type="similarity">
    <text evidence="2">Belongs to the glutamate-gated ion channel (TC 1.A.10.1) family.</text>
</comment>
<dbReference type="OrthoDB" id="6351862at2759"/>
<comment type="caution">
    <text evidence="10">The sequence shown here is derived from an EMBL/GenBank/DDBJ whole genome shotgun (WGS) entry which is preliminary data.</text>
</comment>
<evidence type="ECO:0000256" key="3">
    <source>
        <dbReference type="ARBA" id="ARBA00022475"/>
    </source>
</evidence>
<evidence type="ECO:0000313" key="10">
    <source>
        <dbReference type="EMBL" id="MPC53971.1"/>
    </source>
</evidence>
<evidence type="ECO:0000256" key="1">
    <source>
        <dbReference type="ARBA" id="ARBA00004651"/>
    </source>
</evidence>
<comment type="subcellular location">
    <subcellularLocation>
        <location evidence="1">Cell membrane</location>
        <topology evidence="1">Multi-pass membrane protein</topology>
    </subcellularLocation>
</comment>
<dbReference type="PANTHER" id="PTHR42643">
    <property type="entry name" value="IONOTROPIC RECEPTOR 20A-RELATED"/>
    <property type="match status" value="1"/>
</dbReference>
<keyword evidence="7" id="KW-0675">Receptor</keyword>